<dbReference type="EMBL" id="JADHEI010000044">
    <property type="protein sequence ID" value="MBF2735604.1"/>
    <property type="molecule type" value="Genomic_DNA"/>
</dbReference>
<proteinExistence type="predicted"/>
<organism evidence="1 2">
    <name type="scientific">Candidatus Amphirhobacter heronislandensis</name>
    <dbReference type="NCBI Taxonomy" id="1732024"/>
    <lineage>
        <taxon>Bacteria</taxon>
        <taxon>Pseudomonadati</taxon>
        <taxon>Pseudomonadota</taxon>
        <taxon>Gammaproteobacteria</taxon>
        <taxon>Candidatus Tethybacterales</taxon>
        <taxon>Candidatus Tethybacteraceae</taxon>
        <taxon>Candidatus Amphirhobacter</taxon>
    </lineage>
</organism>
<comment type="caution">
    <text evidence="1">The sequence shown here is derived from an EMBL/GenBank/DDBJ whole genome shotgun (WGS) entry which is preliminary data.</text>
</comment>
<name>A0A930UI06_9GAMM</name>
<gene>
    <name evidence="1" type="ORF">ISN26_05960</name>
</gene>
<evidence type="ECO:0000313" key="1">
    <source>
        <dbReference type="EMBL" id="MBF2735604.1"/>
    </source>
</evidence>
<accession>A0A930UI06</accession>
<sequence length="93" mass="9896">MSLRFGYQFSGLGLGFEADPGYGLTGTEEMLADLGAGETLALDEYGGGLRGGAGVSYGLAVDGLRLEAGERRSWGLGYRAETDEFKFEIRFGD</sequence>
<dbReference type="AlphaFoldDB" id="A0A930UI06"/>
<reference evidence="1" key="1">
    <citation type="submission" date="2020-10" db="EMBL/GenBank/DDBJ databases">
        <title>An improved Amphimedon queenslandica hologenome assembly reveals how three proteobacterial symbionts can extend the metabolic phenotypic of their marine sponge host.</title>
        <authorList>
            <person name="Degnan B."/>
            <person name="Degnan S."/>
            <person name="Xiang X."/>
        </authorList>
    </citation>
    <scope>NUCLEOTIDE SEQUENCE</scope>
    <source>
        <strain evidence="1">AqS2</strain>
    </source>
</reference>
<keyword evidence="2" id="KW-1185">Reference proteome</keyword>
<protein>
    <submittedName>
        <fullName evidence="1">Uncharacterized protein</fullName>
    </submittedName>
</protein>
<dbReference type="Proteomes" id="UP000604381">
    <property type="component" value="Unassembled WGS sequence"/>
</dbReference>
<feature type="non-terminal residue" evidence="1">
    <location>
        <position position="93"/>
    </location>
</feature>
<evidence type="ECO:0000313" key="2">
    <source>
        <dbReference type="Proteomes" id="UP000604381"/>
    </source>
</evidence>